<reference evidence="14" key="1">
    <citation type="submission" date="2019-12" db="EMBL/GenBank/DDBJ databases">
        <authorList>
            <person name="Weng S."/>
        </authorList>
    </citation>
    <scope>NUCLEOTIDE SEQUENCE</scope>
</reference>
<feature type="transmembrane region" description="Helical" evidence="13">
    <location>
        <begin position="6"/>
        <end position="24"/>
    </location>
</feature>
<keyword evidence="11" id="KW-0066">ATP synthesis</keyword>
<evidence type="ECO:0000256" key="6">
    <source>
        <dbReference type="ARBA" id="ARBA00022781"/>
    </source>
</evidence>
<evidence type="ECO:0000256" key="13">
    <source>
        <dbReference type="SAM" id="Phobius"/>
    </source>
</evidence>
<keyword evidence="8 12" id="KW-0406">Ion transport</keyword>
<keyword evidence="6 12" id="KW-0375">Hydrogen ion transport</keyword>
<keyword evidence="10 13" id="KW-0472">Membrane</keyword>
<organism evidence="14">
    <name type="scientific">Ablepharus himalayanus</name>
    <name type="common">Himalaya ground skink</name>
    <dbReference type="NCBI Taxonomy" id="3147705"/>
    <lineage>
        <taxon>Eukaryota</taxon>
        <taxon>Metazoa</taxon>
        <taxon>Chordata</taxon>
        <taxon>Craniata</taxon>
        <taxon>Vertebrata</taxon>
        <taxon>Euteleostomi</taxon>
        <taxon>Lepidosauria</taxon>
        <taxon>Squamata</taxon>
        <taxon>Bifurcata</taxon>
        <taxon>Unidentata</taxon>
        <taxon>Scinciformata</taxon>
        <taxon>Scincidae</taxon>
        <taxon>Eugongylinae</taxon>
        <taxon>Ablepharus</taxon>
    </lineage>
</organism>
<protein>
    <recommendedName>
        <fullName evidence="12">ATP synthase complex subunit 8</fullName>
    </recommendedName>
</protein>
<keyword evidence="4 12" id="KW-0138">CF(0)</keyword>
<evidence type="ECO:0000256" key="3">
    <source>
        <dbReference type="ARBA" id="ARBA00022448"/>
    </source>
</evidence>
<keyword evidence="3 12" id="KW-0813">Transport</keyword>
<evidence type="ECO:0000256" key="12">
    <source>
        <dbReference type="RuleBase" id="RU003661"/>
    </source>
</evidence>
<dbReference type="InterPro" id="IPR050635">
    <property type="entry name" value="ATPase_protein_8"/>
</dbReference>
<evidence type="ECO:0000256" key="9">
    <source>
        <dbReference type="ARBA" id="ARBA00023128"/>
    </source>
</evidence>
<dbReference type="InterPro" id="IPR001421">
    <property type="entry name" value="ATP8_metazoa"/>
</dbReference>
<evidence type="ECO:0000256" key="8">
    <source>
        <dbReference type="ARBA" id="ARBA00023065"/>
    </source>
</evidence>
<keyword evidence="7 13" id="KW-1133">Transmembrane helix</keyword>
<keyword evidence="5 12" id="KW-0812">Transmembrane</keyword>
<dbReference type="Pfam" id="PF00895">
    <property type="entry name" value="ATP-synt_8"/>
    <property type="match status" value="1"/>
</dbReference>
<evidence type="ECO:0000256" key="2">
    <source>
        <dbReference type="ARBA" id="ARBA00008892"/>
    </source>
</evidence>
<evidence type="ECO:0000313" key="14">
    <source>
        <dbReference type="EMBL" id="QVH34644.1"/>
    </source>
</evidence>
<dbReference type="CTD" id="4509"/>
<proteinExistence type="inferred from homology"/>
<dbReference type="PANTHER" id="PTHR39937">
    <property type="entry name" value="ATP SYNTHASE PROTEIN 8"/>
    <property type="match status" value="1"/>
</dbReference>
<evidence type="ECO:0000256" key="1">
    <source>
        <dbReference type="ARBA" id="ARBA00004304"/>
    </source>
</evidence>
<dbReference type="GO" id="GO:0015986">
    <property type="term" value="P:proton motive force-driven ATP synthesis"/>
    <property type="evidence" value="ECO:0007669"/>
    <property type="project" value="InterPro"/>
</dbReference>
<evidence type="ECO:0000256" key="10">
    <source>
        <dbReference type="ARBA" id="ARBA00023136"/>
    </source>
</evidence>
<dbReference type="GO" id="GO:0015078">
    <property type="term" value="F:proton transmembrane transporter activity"/>
    <property type="evidence" value="ECO:0007669"/>
    <property type="project" value="InterPro"/>
</dbReference>
<dbReference type="RefSeq" id="YP_010184965.1">
    <property type="nucleotide sequence ID" value="NC_058309.1"/>
</dbReference>
<evidence type="ECO:0000256" key="11">
    <source>
        <dbReference type="ARBA" id="ARBA00023310"/>
    </source>
</evidence>
<sequence>MPQLNPAPWLFILFMLWLTVLVVFKTKTLCSTSLNTMTPYDQTTQHTTSWDWPWT</sequence>
<dbReference type="GeneID" id="68213019"/>
<keyword evidence="9 12" id="KW-0496">Mitochondrion</keyword>
<gene>
    <name evidence="14" type="primary">ATP8</name>
</gene>
<evidence type="ECO:0000256" key="7">
    <source>
        <dbReference type="ARBA" id="ARBA00022989"/>
    </source>
</evidence>
<dbReference type="AlphaFoldDB" id="A0A8E5NVQ6"/>
<comment type="similarity">
    <text evidence="2 12">Belongs to the ATPase protein 8 family.</text>
</comment>
<name>A0A8E5NVQ6_9SAUR</name>
<geneLocation type="mitochondrion" evidence="14"/>
<dbReference type="GO" id="GO:0031966">
    <property type="term" value="C:mitochondrial membrane"/>
    <property type="evidence" value="ECO:0007669"/>
    <property type="project" value="UniProtKB-SubCell"/>
</dbReference>
<dbReference type="PANTHER" id="PTHR39937:SF1">
    <property type="entry name" value="ATP SYNTHASE PROTEIN 8"/>
    <property type="match status" value="1"/>
</dbReference>
<dbReference type="EMBL" id="MN885892">
    <property type="protein sequence ID" value="QVH34644.1"/>
    <property type="molecule type" value="Genomic_DNA"/>
</dbReference>
<comment type="subcellular location">
    <subcellularLocation>
        <location evidence="1 12">Mitochondrion membrane</location>
        <topology evidence="1 12">Single-pass membrane protein</topology>
    </subcellularLocation>
</comment>
<accession>A0A8E5NVQ6</accession>
<dbReference type="GO" id="GO:0045259">
    <property type="term" value="C:proton-transporting ATP synthase complex"/>
    <property type="evidence" value="ECO:0007669"/>
    <property type="project" value="UniProtKB-KW"/>
</dbReference>
<evidence type="ECO:0000256" key="5">
    <source>
        <dbReference type="ARBA" id="ARBA00022692"/>
    </source>
</evidence>
<evidence type="ECO:0000256" key="4">
    <source>
        <dbReference type="ARBA" id="ARBA00022547"/>
    </source>
</evidence>